<proteinExistence type="predicted"/>
<dbReference type="Proteomes" id="UP001305647">
    <property type="component" value="Unassembled WGS sequence"/>
</dbReference>
<reference evidence="1" key="1">
    <citation type="journal article" date="2023" name="Mol. Phylogenet. Evol.">
        <title>Genome-scale phylogeny and comparative genomics of the fungal order Sordariales.</title>
        <authorList>
            <person name="Hensen N."/>
            <person name="Bonometti L."/>
            <person name="Westerberg I."/>
            <person name="Brannstrom I.O."/>
            <person name="Guillou S."/>
            <person name="Cros-Aarteil S."/>
            <person name="Calhoun S."/>
            <person name="Haridas S."/>
            <person name="Kuo A."/>
            <person name="Mondo S."/>
            <person name="Pangilinan J."/>
            <person name="Riley R."/>
            <person name="LaButti K."/>
            <person name="Andreopoulos B."/>
            <person name="Lipzen A."/>
            <person name="Chen C."/>
            <person name="Yan M."/>
            <person name="Daum C."/>
            <person name="Ng V."/>
            <person name="Clum A."/>
            <person name="Steindorff A."/>
            <person name="Ohm R.A."/>
            <person name="Martin F."/>
            <person name="Silar P."/>
            <person name="Natvig D.O."/>
            <person name="Lalanne C."/>
            <person name="Gautier V."/>
            <person name="Ament-Velasquez S.L."/>
            <person name="Kruys A."/>
            <person name="Hutchinson M.I."/>
            <person name="Powell A.J."/>
            <person name="Barry K."/>
            <person name="Miller A.N."/>
            <person name="Grigoriev I.V."/>
            <person name="Debuchy R."/>
            <person name="Gladieux P."/>
            <person name="Hiltunen Thoren M."/>
            <person name="Johannesson H."/>
        </authorList>
    </citation>
    <scope>NUCLEOTIDE SEQUENCE</scope>
    <source>
        <strain evidence="1">CBS 757.83</strain>
    </source>
</reference>
<sequence length="153" mass="16940">MAVLMPDWQSIVIPNTHGLAFRLRKASKLLDVPNRCTQDSPGELSPMSIHAQQLRSGGTRRQESLLQCVSPARQQHLSGYRSSNWKSRSSQPPPCMHAIRIRAESGYLVARKFCSSAPVCGSQSAGSHTWVEFDTHTGLGEPSRISPRGYARR</sequence>
<keyword evidence="2" id="KW-1185">Reference proteome</keyword>
<evidence type="ECO:0000313" key="2">
    <source>
        <dbReference type="Proteomes" id="UP001305647"/>
    </source>
</evidence>
<dbReference type="AlphaFoldDB" id="A0AAN6Q8H2"/>
<accession>A0AAN6Q8H2</accession>
<gene>
    <name evidence="1" type="ORF">N658DRAFT_122408</name>
</gene>
<reference evidence="1" key="2">
    <citation type="submission" date="2023-05" db="EMBL/GenBank/DDBJ databases">
        <authorList>
            <consortium name="Lawrence Berkeley National Laboratory"/>
            <person name="Steindorff A."/>
            <person name="Hensen N."/>
            <person name="Bonometti L."/>
            <person name="Westerberg I."/>
            <person name="Brannstrom I.O."/>
            <person name="Guillou S."/>
            <person name="Cros-Aarteil S."/>
            <person name="Calhoun S."/>
            <person name="Haridas S."/>
            <person name="Kuo A."/>
            <person name="Mondo S."/>
            <person name="Pangilinan J."/>
            <person name="Riley R."/>
            <person name="Labutti K."/>
            <person name="Andreopoulos B."/>
            <person name="Lipzen A."/>
            <person name="Chen C."/>
            <person name="Yanf M."/>
            <person name="Daum C."/>
            <person name="Ng V."/>
            <person name="Clum A."/>
            <person name="Ohm R."/>
            <person name="Martin F."/>
            <person name="Silar P."/>
            <person name="Natvig D."/>
            <person name="Lalanne C."/>
            <person name="Gautier V."/>
            <person name="Ament-Velasquez S.L."/>
            <person name="Kruys A."/>
            <person name="Hutchinson M.I."/>
            <person name="Powell A.J."/>
            <person name="Barry K."/>
            <person name="Miller A.N."/>
            <person name="Grigoriev I.V."/>
            <person name="Debuchy R."/>
            <person name="Gladieux P."/>
            <person name="Thoren M.H."/>
            <person name="Johannesson H."/>
        </authorList>
    </citation>
    <scope>NUCLEOTIDE SEQUENCE</scope>
    <source>
        <strain evidence="1">CBS 757.83</strain>
    </source>
</reference>
<dbReference type="EMBL" id="MU863625">
    <property type="protein sequence ID" value="KAK4105510.1"/>
    <property type="molecule type" value="Genomic_DNA"/>
</dbReference>
<name>A0AAN6Q8H2_9PEZI</name>
<organism evidence="1 2">
    <name type="scientific">Parathielavia hyrcaniae</name>
    <dbReference type="NCBI Taxonomy" id="113614"/>
    <lineage>
        <taxon>Eukaryota</taxon>
        <taxon>Fungi</taxon>
        <taxon>Dikarya</taxon>
        <taxon>Ascomycota</taxon>
        <taxon>Pezizomycotina</taxon>
        <taxon>Sordariomycetes</taxon>
        <taxon>Sordariomycetidae</taxon>
        <taxon>Sordariales</taxon>
        <taxon>Chaetomiaceae</taxon>
        <taxon>Parathielavia</taxon>
    </lineage>
</organism>
<comment type="caution">
    <text evidence="1">The sequence shown here is derived from an EMBL/GenBank/DDBJ whole genome shotgun (WGS) entry which is preliminary data.</text>
</comment>
<evidence type="ECO:0000313" key="1">
    <source>
        <dbReference type="EMBL" id="KAK4105510.1"/>
    </source>
</evidence>
<protein>
    <submittedName>
        <fullName evidence="1">Uncharacterized protein</fullName>
    </submittedName>
</protein>